<reference evidence="2" key="2">
    <citation type="submission" date="2025-08" db="UniProtKB">
        <authorList>
            <consortium name="Ensembl"/>
        </authorList>
    </citation>
    <scope>IDENTIFICATION</scope>
</reference>
<evidence type="ECO:0000313" key="3">
    <source>
        <dbReference type="Proteomes" id="UP000028761"/>
    </source>
</evidence>
<dbReference type="GeneTree" id="ENSGT01120000271815"/>
<dbReference type="PRINTS" id="PR02045">
    <property type="entry name" value="F138DOMAIN"/>
</dbReference>
<dbReference type="Proteomes" id="UP000028761">
    <property type="component" value="Chromosome 11"/>
</dbReference>
<keyword evidence="1" id="KW-0812">Transmembrane</keyword>
<evidence type="ECO:0000256" key="1">
    <source>
        <dbReference type="SAM" id="Phobius"/>
    </source>
</evidence>
<feature type="transmembrane region" description="Helical" evidence="1">
    <location>
        <begin position="6"/>
        <end position="26"/>
    </location>
</feature>
<keyword evidence="1" id="KW-0472">Membrane</keyword>
<evidence type="ECO:0000313" key="2">
    <source>
        <dbReference type="Ensembl" id="ENSPANP00000053804.1"/>
    </source>
</evidence>
<proteinExistence type="predicted"/>
<reference evidence="2 3" key="1">
    <citation type="submission" date="2012-03" db="EMBL/GenBank/DDBJ databases">
        <title>Whole Genome Assembly of Papio anubis.</title>
        <authorList>
            <person name="Liu Y.L."/>
            <person name="Abraham K.A."/>
            <person name="Akbar H.A."/>
            <person name="Ali S.A."/>
            <person name="Anosike U.A."/>
            <person name="Aqrawi P.A."/>
            <person name="Arias F.A."/>
            <person name="Attaway T.A."/>
            <person name="Awwad R.A."/>
            <person name="Babu C.B."/>
            <person name="Bandaranaike D.B."/>
            <person name="Battles P.B."/>
            <person name="Bell A.B."/>
            <person name="Beltran B.B."/>
            <person name="Berhane-Mersha D.B."/>
            <person name="Bess C.B."/>
            <person name="Bickham C.B."/>
            <person name="Bolden T.B."/>
            <person name="Carter K.C."/>
            <person name="Chau D.C."/>
            <person name="Chavez A.C."/>
            <person name="Clerc-Blankenburg K.C."/>
            <person name="Coyle M.C."/>
            <person name="Dao M.D."/>
            <person name="Davila M.L.D."/>
            <person name="Davy-Carroll L.D."/>
            <person name="Denson S.D."/>
            <person name="Dinh H.D."/>
            <person name="Fernandez S.F."/>
            <person name="Fernando P.F."/>
            <person name="Forbes L.F."/>
            <person name="Francis C.F."/>
            <person name="Francisco L.F."/>
            <person name="Fu Q.F."/>
            <person name="Garcia-Iii R.G."/>
            <person name="Garrett T.G."/>
            <person name="Gross S.G."/>
            <person name="Gubbala S.G."/>
            <person name="Hirani K.H."/>
            <person name="Hogues M.H."/>
            <person name="Hollins B.H."/>
            <person name="Jackson L.J."/>
            <person name="Javaid M.J."/>
            <person name="Jhangiani S.J."/>
            <person name="Johnson A.J."/>
            <person name="Johnson B.J."/>
            <person name="Jones J.J."/>
            <person name="Joshi V.J."/>
            <person name="Kalu J.K."/>
            <person name="Khan N.K."/>
            <person name="Korchina V.K."/>
            <person name="Kovar C.K."/>
            <person name="Lago L.L."/>
            <person name="Lara F.L."/>
            <person name="Le T.-K.L."/>
            <person name="Lee S.L."/>
            <person name="Legall-Iii F.L."/>
            <person name="Lemon S.L."/>
            <person name="Liu J.L."/>
            <person name="Liu Y.-S.L."/>
            <person name="Liyanage D.L."/>
            <person name="Lopez J.L."/>
            <person name="Lorensuhewa L.L."/>
            <person name="Mata R.M."/>
            <person name="Mathew T.M."/>
            <person name="Mercado C.M."/>
            <person name="Mercado I.M."/>
            <person name="Morales K.M."/>
            <person name="Morgan M.M."/>
            <person name="Munidasa M.M."/>
            <person name="Ngo D.N."/>
            <person name="Nguyen L.N."/>
            <person name="Nguyen T.N."/>
            <person name="Nguyen N.N."/>
            <person name="Obregon M.O."/>
            <person name="Okwuonu G.O."/>
            <person name="Ongeri F.O."/>
            <person name="Onwere C.O."/>
            <person name="Osifeso I.O."/>
            <person name="Parra A.P."/>
            <person name="Patil S.P."/>
            <person name="Perez A.P."/>
            <person name="Perez Y.P."/>
            <person name="Pham C.P."/>
            <person name="Pu L.-L.P."/>
            <person name="Puazo M.P."/>
            <person name="Quiroz J.Q."/>
            <person name="Rouhana J.R."/>
            <person name="Ruiz M.R."/>
            <person name="Ruiz S.-J.R."/>
            <person name="Saada N.S."/>
            <person name="Santibanez J.S."/>
            <person name="Scheel M.S."/>
            <person name="Schneider B.S."/>
            <person name="Simmons D.S."/>
            <person name="Sisson I.S."/>
            <person name="Tang L.-Y.T."/>
            <person name="Thornton R.T."/>
            <person name="Tisius J.T."/>
            <person name="Toledanes G.T."/>
            <person name="Trejos Z.T."/>
            <person name="Usmani K.U."/>
            <person name="Varghese R.V."/>
            <person name="Vattathil S.V."/>
            <person name="Vee V.V."/>
            <person name="Walker D.W."/>
            <person name="Weissenberger G.W."/>
            <person name="White C.W."/>
            <person name="Williams A.W."/>
            <person name="Woodworth J.W."/>
            <person name="Wright R.W."/>
            <person name="Zhu Y.Z."/>
            <person name="Han Y.H."/>
            <person name="Newsham I.N."/>
            <person name="Nazareth L.N."/>
            <person name="Worley K.W."/>
            <person name="Muzny D.M."/>
            <person name="Rogers J.R."/>
            <person name="Gibbs R.G."/>
        </authorList>
    </citation>
    <scope>NUCLEOTIDE SEQUENCE [LARGE SCALE GENOMIC DNA]</scope>
</reference>
<reference evidence="2" key="3">
    <citation type="submission" date="2025-09" db="UniProtKB">
        <authorList>
            <consortium name="Ensembl"/>
        </authorList>
    </citation>
    <scope>IDENTIFICATION</scope>
</reference>
<dbReference type="Ensembl" id="ENSPANT00000075141.1">
    <property type="protein sequence ID" value="ENSPANP00000053804.1"/>
    <property type="gene ID" value="ENSPANG00000039229.1"/>
</dbReference>
<name>A0A8I5R7G0_PAPAN</name>
<sequence length="144" mass="15784">TRNSRVLSLAGVDASLSCFLFFFFFLRWSLTLSLECSGTFSAHCSLHLLGLKQFSCLSLPSSWDNSTCHHIQLSFVFLVEMGFHHVGQGGLELLTSGDPPASASQSAGITGMCHHTRLIFCIFCRDGSRRVAGSRQLPRLVTNS</sequence>
<accession>A0A8I5R7G0</accession>
<keyword evidence="3" id="KW-1185">Reference proteome</keyword>
<dbReference type="OMA" id="NSTCHHI"/>
<protein>
    <submittedName>
        <fullName evidence="2">Uncharacterized protein</fullName>
    </submittedName>
</protein>
<dbReference type="PANTHER" id="PTHR12138">
    <property type="entry name" value="PRIMATE-EXPANDED PROTEIN FAMILY"/>
    <property type="match status" value="1"/>
</dbReference>
<dbReference type="AlphaFoldDB" id="A0A8I5R7G0"/>
<organism evidence="2 3">
    <name type="scientific">Papio anubis</name>
    <name type="common">Olive baboon</name>
    <dbReference type="NCBI Taxonomy" id="9555"/>
    <lineage>
        <taxon>Eukaryota</taxon>
        <taxon>Metazoa</taxon>
        <taxon>Chordata</taxon>
        <taxon>Craniata</taxon>
        <taxon>Vertebrata</taxon>
        <taxon>Euteleostomi</taxon>
        <taxon>Mammalia</taxon>
        <taxon>Eutheria</taxon>
        <taxon>Euarchontoglires</taxon>
        <taxon>Primates</taxon>
        <taxon>Haplorrhini</taxon>
        <taxon>Catarrhini</taxon>
        <taxon>Cercopithecidae</taxon>
        <taxon>Cercopithecinae</taxon>
        <taxon>Papio</taxon>
    </lineage>
</organism>
<dbReference type="PANTHER" id="PTHR12138:SF162">
    <property type="entry name" value="CHROMOSOME UNDETERMINED SCAFFOLD_275, WHOLE GENOME SHOTGUN SEQUENCE"/>
    <property type="match status" value="1"/>
</dbReference>
<keyword evidence="1" id="KW-1133">Transmembrane helix</keyword>